<dbReference type="PANTHER" id="PTHR19376:SF54">
    <property type="entry name" value="DNA-DIRECTED RNA POLYMERASE SUBUNIT BETA"/>
    <property type="match status" value="1"/>
</dbReference>
<feature type="binding site" evidence="7">
    <location>
        <position position="962"/>
    </location>
    <ligand>
        <name>Zn(2+)</name>
        <dbReference type="ChEBI" id="CHEBI:29105"/>
        <label>2</label>
    </ligand>
</feature>
<comment type="caution">
    <text evidence="11">The sequence shown here is derived from an EMBL/GenBank/DDBJ whole genome shotgun (WGS) entry which is preliminary data.</text>
</comment>
<feature type="domain" description="RNA polymerase N-terminal" evidence="10">
    <location>
        <begin position="328"/>
        <end position="607"/>
    </location>
</feature>
<sequence>MIDTQETGKKDFTMGDFSGLKLMLASPETIINWSYGEVLKPETINYRTFKPEKDGLFDERIFGPTKDYECYCGKYKRIRYKGIVCDRCGVEITSSAVRREHMGHVKLATPVAHIWYFKGASAPLSTLLGITAANLERVIYFALYLVKNVHEDGRVIAEERMNAVKEKELEEIAQWHKGEEARIKVEEEDATSKAQAKMKNKDQLDLTLHEIQFKFRERYTALTQQFTDKKTEKEIFYERMAKVIKGAKPIETIEEEDYLFLKSIEAHEFLTVGMGSEVLLDVLAALDIKEEYAKVMKKLTKIKGDKRKKLLKKARLLEALMKSKIEPKWMIMIVLPIIPPDLRPVVQLSGGKFATSDLNDFYRRVINRNNRLKHLIELGAPEIILRNEKRMLQEAVDSLIDLSKSRGSQRTIRAKALKSLSDILKGKQGRFRQNLLGKRVDYSGRSVIIGGPNLKLHQCGLPKEMAIELFKPFLLREVIIRGLAQNIKSAKNFLETKDPIVYDILEEITKDHPVLLNRAPTLHKLSVLGFYPVLIDDYAIQLHPVVCGGFNADFDGDQMGVYVPLSQNAIREVKERMMPYQNLLKPSDGAPIMVPNKEMAYGCYYLTSINANYADKKDEELEYFKDENEALLRYVKTNLKLREPVFVRLNNEIVKTTVGRLIFNQQLPEEMRFMNSEVRGADLKEIVIKAVKIFEGNEERVAELIDRLKELGFWAATRSGGASFSVFDNSIVPDKKSIISEAEKKVGEIEKNFFKGLITEEEKKRLSNNIWIETTELLADKTWNAIDDENPVKIIIKSGGARASREQLKQLSAMKGLVVDPLGKIIEVPTKSNYREGLSVLEYITNARGARKGLIDTALKTADAGYLTRRLVDVSHDVIIREIDCKADQGFLITRDGDRGDKFIQRIKGKILAKPVKDAKKKTLLRRDELLTAEALAIIEEHAVDRVEVRSPLFCNTNYGCCATCYGINLATSKMVEIGTPVGVLAAQSIGEPGTQLTMRVKHFGGIVVADVTQGLPRVEELFEARTPKILSPISDISGKVNIQEDTEKDLYIVRITSTDKSKEVREFLLPTNRKLTVQDGQLIAAGQKLCEGYLDIREILAIKGLKEAQMYLLNEIQKVYESQGIGIHDKHFEVIIRKMSDKIIIDSEGDTKFVLGETISRYQFDRENKKVLAQGGQPAIGRVSILGVSRAAIYSDSWLSAASFQHTTTILTQASLRGQVDSLLGLKENVIIGRLIPVTEDLLNQYYGSSVQGETPLVEGTETVDAGSVVSEEEENKSAESVEAVERVEG</sequence>
<dbReference type="Gene3D" id="1.10.1790.20">
    <property type="match status" value="1"/>
</dbReference>
<dbReference type="InterPro" id="IPR007080">
    <property type="entry name" value="RNA_pol_Rpb1_1"/>
</dbReference>
<comment type="function">
    <text evidence="7 8">DNA-dependent RNA polymerase catalyzes the transcription of DNA into RNA using the four ribonucleoside triphosphates as substrates.</text>
</comment>
<keyword evidence="7" id="KW-0862">Zinc</keyword>
<dbReference type="Gene3D" id="1.10.40.90">
    <property type="match status" value="1"/>
</dbReference>
<dbReference type="EMBL" id="MFZT01000016">
    <property type="protein sequence ID" value="OGK31452.1"/>
    <property type="molecule type" value="Genomic_DNA"/>
</dbReference>
<keyword evidence="2 7" id="KW-0808">Transferase</keyword>
<comment type="subunit">
    <text evidence="7">The RNAP catalytic core consists of 2 alpha, 1 beta, 1 beta' and 1 omega subunit. When a sigma factor is associated with the core the holoenzyme is formed, which can initiate transcription.</text>
</comment>
<dbReference type="GO" id="GO:0003677">
    <property type="term" value="F:DNA binding"/>
    <property type="evidence" value="ECO:0007669"/>
    <property type="project" value="UniProtKB-UniRule"/>
</dbReference>
<dbReference type="Proteomes" id="UP000178098">
    <property type="component" value="Unassembled WGS sequence"/>
</dbReference>
<keyword evidence="3 7" id="KW-0548">Nucleotidyltransferase</keyword>
<keyword evidence="4 7" id="KW-0479">Metal-binding</keyword>
<comment type="catalytic activity">
    <reaction evidence="6 7 8">
        <text>RNA(n) + a ribonucleoside 5'-triphosphate = RNA(n+1) + diphosphate</text>
        <dbReference type="Rhea" id="RHEA:21248"/>
        <dbReference type="Rhea" id="RHEA-COMP:14527"/>
        <dbReference type="Rhea" id="RHEA-COMP:17342"/>
        <dbReference type="ChEBI" id="CHEBI:33019"/>
        <dbReference type="ChEBI" id="CHEBI:61557"/>
        <dbReference type="ChEBI" id="CHEBI:140395"/>
        <dbReference type="EC" id="2.7.7.6"/>
    </reaction>
</comment>
<feature type="binding site" evidence="7">
    <location>
        <position position="955"/>
    </location>
    <ligand>
        <name>Zn(2+)</name>
        <dbReference type="ChEBI" id="CHEBI:29105"/>
        <label>2</label>
    </ligand>
</feature>
<feature type="binding site" evidence="7">
    <location>
        <position position="88"/>
    </location>
    <ligand>
        <name>Zn(2+)</name>
        <dbReference type="ChEBI" id="CHEBI:29105"/>
        <label>1</label>
    </ligand>
</feature>
<feature type="binding site" evidence="7">
    <location>
        <position position="72"/>
    </location>
    <ligand>
        <name>Zn(2+)</name>
        <dbReference type="ChEBI" id="CHEBI:29105"/>
        <label>1</label>
    </ligand>
</feature>
<feature type="binding site" evidence="7">
    <location>
        <position position="553"/>
    </location>
    <ligand>
        <name>Mg(2+)</name>
        <dbReference type="ChEBI" id="CHEBI:18420"/>
    </ligand>
</feature>
<dbReference type="GO" id="GO:0006351">
    <property type="term" value="P:DNA-templated transcription"/>
    <property type="evidence" value="ECO:0007669"/>
    <property type="project" value="UniProtKB-UniRule"/>
</dbReference>
<gene>
    <name evidence="7" type="primary">rpoC</name>
    <name evidence="11" type="ORF">A3D08_02400</name>
</gene>
<dbReference type="PANTHER" id="PTHR19376">
    <property type="entry name" value="DNA-DIRECTED RNA POLYMERASE"/>
    <property type="match status" value="1"/>
</dbReference>
<dbReference type="InterPro" id="IPR007066">
    <property type="entry name" value="RNA_pol_Rpb1_3"/>
</dbReference>
<feature type="binding site" evidence="7">
    <location>
        <position position="555"/>
    </location>
    <ligand>
        <name>Mg(2+)</name>
        <dbReference type="ChEBI" id="CHEBI:18420"/>
    </ligand>
</feature>
<dbReference type="SUPFAM" id="SSF64484">
    <property type="entry name" value="beta and beta-prime subunits of DNA dependent RNA-polymerase"/>
    <property type="match status" value="1"/>
</dbReference>
<dbReference type="CDD" id="cd02655">
    <property type="entry name" value="RNAP_beta'_C"/>
    <property type="match status" value="1"/>
</dbReference>
<feature type="binding site" evidence="7">
    <location>
        <position position="70"/>
    </location>
    <ligand>
        <name>Zn(2+)</name>
        <dbReference type="ChEBI" id="CHEBI:29105"/>
        <label>1</label>
    </ligand>
</feature>
<feature type="region of interest" description="Disordered" evidence="9">
    <location>
        <begin position="1262"/>
        <end position="1291"/>
    </location>
</feature>
<dbReference type="Pfam" id="PF04983">
    <property type="entry name" value="RNA_pol_Rpb1_3"/>
    <property type="match status" value="1"/>
</dbReference>
<keyword evidence="5 7" id="KW-0804">Transcription</keyword>
<dbReference type="EC" id="2.7.7.6" evidence="7"/>
<dbReference type="HAMAP" id="MF_01322">
    <property type="entry name" value="RNApol_bact_RpoC"/>
    <property type="match status" value="1"/>
</dbReference>
<dbReference type="Pfam" id="PF04998">
    <property type="entry name" value="RNA_pol_Rpb1_5"/>
    <property type="match status" value="1"/>
</dbReference>
<evidence type="ECO:0000256" key="2">
    <source>
        <dbReference type="ARBA" id="ARBA00022679"/>
    </source>
</evidence>
<comment type="similarity">
    <text evidence="7 8">Belongs to the RNA polymerase beta' chain family.</text>
</comment>
<dbReference type="InterPro" id="IPR044893">
    <property type="entry name" value="RNA_pol_Rpb1_clamp_domain"/>
</dbReference>
<evidence type="ECO:0000256" key="3">
    <source>
        <dbReference type="ARBA" id="ARBA00022695"/>
    </source>
</evidence>
<dbReference type="Gene3D" id="4.10.860.120">
    <property type="entry name" value="RNA polymerase II, clamp domain"/>
    <property type="match status" value="1"/>
</dbReference>
<feature type="binding site" evidence="7">
    <location>
        <position position="965"/>
    </location>
    <ligand>
        <name>Zn(2+)</name>
        <dbReference type="ChEBI" id="CHEBI:29105"/>
        <label>2</label>
    </ligand>
</feature>
<protein>
    <recommendedName>
        <fullName evidence="7">DNA-directed RNA polymerase subunit beta'</fullName>
        <shortName evidence="7">RNAP subunit beta'</shortName>
        <ecNumber evidence="7">2.7.7.6</ecNumber>
    </recommendedName>
    <alternativeName>
        <fullName evidence="7">RNA polymerase subunit beta'</fullName>
    </alternativeName>
    <alternativeName>
        <fullName evidence="7">Transcriptase subunit beta'</fullName>
    </alternativeName>
</protein>
<dbReference type="InterPro" id="IPR007081">
    <property type="entry name" value="RNA_pol_Rpb1_5"/>
</dbReference>
<dbReference type="GO" id="GO:0000287">
    <property type="term" value="F:magnesium ion binding"/>
    <property type="evidence" value="ECO:0007669"/>
    <property type="project" value="UniProtKB-UniRule"/>
</dbReference>
<keyword evidence="7" id="KW-0460">Magnesium</keyword>
<dbReference type="Pfam" id="PF04997">
    <property type="entry name" value="RNA_pol_Rpb1_1"/>
    <property type="match status" value="1"/>
</dbReference>
<dbReference type="SMART" id="SM00663">
    <property type="entry name" value="RPOLA_N"/>
    <property type="match status" value="1"/>
</dbReference>
<dbReference type="NCBIfam" id="TIGR02386">
    <property type="entry name" value="rpoC_TIGR"/>
    <property type="match status" value="1"/>
</dbReference>
<comment type="cofactor">
    <cofactor evidence="7">
        <name>Zn(2+)</name>
        <dbReference type="ChEBI" id="CHEBI:29105"/>
    </cofactor>
    <text evidence="7">Binds 2 Zn(2+) ions per subunit.</text>
</comment>
<keyword evidence="1 7" id="KW-0240">DNA-directed RNA polymerase</keyword>
<evidence type="ECO:0000256" key="1">
    <source>
        <dbReference type="ARBA" id="ARBA00022478"/>
    </source>
</evidence>
<evidence type="ECO:0000256" key="7">
    <source>
        <dbReference type="HAMAP-Rule" id="MF_01322"/>
    </source>
</evidence>
<dbReference type="CDD" id="cd01609">
    <property type="entry name" value="RNAP_beta'_N"/>
    <property type="match status" value="1"/>
</dbReference>
<dbReference type="InterPro" id="IPR012754">
    <property type="entry name" value="DNA-dir_RpoC_beta_prime_bact"/>
</dbReference>
<evidence type="ECO:0000256" key="8">
    <source>
        <dbReference type="RuleBase" id="RU004279"/>
    </source>
</evidence>
<name>A0A1F7HKZ5_9BACT</name>
<dbReference type="Gene3D" id="2.40.40.20">
    <property type="match status" value="1"/>
</dbReference>
<proteinExistence type="inferred from homology"/>
<dbReference type="InterPro" id="IPR045867">
    <property type="entry name" value="DNA-dir_RpoC_beta_prime"/>
</dbReference>
<dbReference type="Gene3D" id="1.10.150.390">
    <property type="match status" value="1"/>
</dbReference>
<dbReference type="InterPro" id="IPR006592">
    <property type="entry name" value="RNA_pol_N"/>
</dbReference>
<evidence type="ECO:0000256" key="5">
    <source>
        <dbReference type="ARBA" id="ARBA00023163"/>
    </source>
</evidence>
<evidence type="ECO:0000313" key="12">
    <source>
        <dbReference type="Proteomes" id="UP000178098"/>
    </source>
</evidence>
<evidence type="ECO:0000256" key="9">
    <source>
        <dbReference type="SAM" id="MobiDB-lite"/>
    </source>
</evidence>
<feature type="compositionally biased region" description="Basic and acidic residues" evidence="9">
    <location>
        <begin position="1277"/>
        <end position="1291"/>
    </location>
</feature>
<feature type="binding site" evidence="7">
    <location>
        <position position="557"/>
    </location>
    <ligand>
        <name>Mg(2+)</name>
        <dbReference type="ChEBI" id="CHEBI:18420"/>
    </ligand>
</feature>
<evidence type="ECO:0000259" key="10">
    <source>
        <dbReference type="SMART" id="SM00663"/>
    </source>
</evidence>
<dbReference type="GO" id="GO:0003899">
    <property type="term" value="F:DNA-directed RNA polymerase activity"/>
    <property type="evidence" value="ECO:0007669"/>
    <property type="project" value="UniProtKB-UniRule"/>
</dbReference>
<dbReference type="Gene3D" id="1.10.132.30">
    <property type="match status" value="1"/>
</dbReference>
<accession>A0A1F7HKZ5</accession>
<evidence type="ECO:0000256" key="6">
    <source>
        <dbReference type="ARBA" id="ARBA00048552"/>
    </source>
</evidence>
<comment type="cofactor">
    <cofactor evidence="7">
        <name>Mg(2+)</name>
        <dbReference type="ChEBI" id="CHEBI:18420"/>
    </cofactor>
    <text evidence="7">Binds 1 Mg(2+) ion per subunit.</text>
</comment>
<dbReference type="Gene3D" id="2.40.50.100">
    <property type="match status" value="1"/>
</dbReference>
<feature type="binding site" evidence="7">
    <location>
        <position position="885"/>
    </location>
    <ligand>
        <name>Zn(2+)</name>
        <dbReference type="ChEBI" id="CHEBI:29105"/>
        <label>2</label>
    </ligand>
</feature>
<feature type="binding site" evidence="7">
    <location>
        <position position="85"/>
    </location>
    <ligand>
        <name>Zn(2+)</name>
        <dbReference type="ChEBI" id="CHEBI:29105"/>
        <label>1</label>
    </ligand>
</feature>
<evidence type="ECO:0000256" key="4">
    <source>
        <dbReference type="ARBA" id="ARBA00022723"/>
    </source>
</evidence>
<dbReference type="GO" id="GO:0008270">
    <property type="term" value="F:zinc ion binding"/>
    <property type="evidence" value="ECO:0007669"/>
    <property type="project" value="UniProtKB-UniRule"/>
</dbReference>
<evidence type="ECO:0000313" key="11">
    <source>
        <dbReference type="EMBL" id="OGK31452.1"/>
    </source>
</evidence>
<dbReference type="GO" id="GO:0000428">
    <property type="term" value="C:DNA-directed RNA polymerase complex"/>
    <property type="evidence" value="ECO:0007669"/>
    <property type="project" value="UniProtKB-KW"/>
</dbReference>
<dbReference type="InterPro" id="IPR038120">
    <property type="entry name" value="Rpb1_funnel_sf"/>
</dbReference>
<dbReference type="Gene3D" id="1.10.274.100">
    <property type="entry name" value="RNA polymerase Rpb1, domain 3"/>
    <property type="match status" value="1"/>
</dbReference>
<reference evidence="11 12" key="1">
    <citation type="journal article" date="2016" name="Nat. Commun.">
        <title>Thousands of microbial genomes shed light on interconnected biogeochemical processes in an aquifer system.</title>
        <authorList>
            <person name="Anantharaman K."/>
            <person name="Brown C.T."/>
            <person name="Hug L.A."/>
            <person name="Sharon I."/>
            <person name="Castelle C.J."/>
            <person name="Probst A.J."/>
            <person name="Thomas B.C."/>
            <person name="Singh A."/>
            <person name="Wilkins M.J."/>
            <person name="Karaoz U."/>
            <person name="Brodie E.L."/>
            <person name="Williams K.H."/>
            <person name="Hubbard S.S."/>
            <person name="Banfield J.F."/>
        </authorList>
    </citation>
    <scope>NUCLEOTIDE SEQUENCE [LARGE SCALE GENOMIC DNA]</scope>
</reference>
<dbReference type="Pfam" id="PF00623">
    <property type="entry name" value="RNA_pol_Rpb1_2"/>
    <property type="match status" value="1"/>
</dbReference>
<organism evidence="11 12">
    <name type="scientific">Candidatus Roizmanbacteria bacterium RIFCSPHIGHO2_02_FULL_43_11</name>
    <dbReference type="NCBI Taxonomy" id="1802043"/>
    <lineage>
        <taxon>Bacteria</taxon>
        <taxon>Candidatus Roizmaniibacteriota</taxon>
    </lineage>
</organism>
<dbReference type="InterPro" id="IPR000722">
    <property type="entry name" value="RNA_pol_asu"/>
</dbReference>
<dbReference type="InterPro" id="IPR042102">
    <property type="entry name" value="RNA_pol_Rpb1_3_sf"/>
</dbReference>